<organism evidence="4 5">
    <name type="scientific">Microbacterium kyungheense</name>
    <dbReference type="NCBI Taxonomy" id="1263636"/>
    <lineage>
        <taxon>Bacteria</taxon>
        <taxon>Bacillati</taxon>
        <taxon>Actinomycetota</taxon>
        <taxon>Actinomycetes</taxon>
        <taxon>Micrococcales</taxon>
        <taxon>Microbacteriaceae</taxon>
        <taxon>Microbacterium</taxon>
    </lineage>
</organism>
<dbReference type="SUPFAM" id="SSF55729">
    <property type="entry name" value="Acyl-CoA N-acyltransferases (Nat)"/>
    <property type="match status" value="2"/>
</dbReference>
<accession>A0A543EEU9</accession>
<evidence type="ECO:0000259" key="3">
    <source>
        <dbReference type="PROSITE" id="PS51186"/>
    </source>
</evidence>
<evidence type="ECO:0000256" key="2">
    <source>
        <dbReference type="ARBA" id="ARBA00023315"/>
    </source>
</evidence>
<dbReference type="Pfam" id="PF00583">
    <property type="entry name" value="Acetyltransf_1"/>
    <property type="match status" value="1"/>
</dbReference>
<dbReference type="Proteomes" id="UP000320235">
    <property type="component" value="Unassembled WGS sequence"/>
</dbReference>
<keyword evidence="1 4" id="KW-0808">Transferase</keyword>
<feature type="domain" description="N-acetyltransferase" evidence="3">
    <location>
        <begin position="170"/>
        <end position="325"/>
    </location>
</feature>
<proteinExistence type="predicted"/>
<keyword evidence="2" id="KW-0012">Acyltransferase</keyword>
<dbReference type="OrthoDB" id="5242221at2"/>
<gene>
    <name evidence="4" type="ORF">FB391_3261</name>
</gene>
<dbReference type="InterPro" id="IPR016181">
    <property type="entry name" value="Acyl_CoA_acyltransferase"/>
</dbReference>
<sequence length="338" mass="36346">MLPAVIDPGVDGLSLHALSNSDAVALHALVQRNRRHLTAYGDYAEEVARDVEQTAAWLESVQVAGMTYGLNWRGELIGLVGLTPVDPPRYGCGYWIDESHAGRGLTRAGLSALVAAAKQSLGATDVYAGVTRGNLASVGVLRSLGFELAEEFPTYERFHLRLAGHPDPRPRIFVATADDVAFQQLASAFIDWPKPSELFDEYRRRQASGDALVLIACAESEVAGYCLVEWTSSYPPFASAGVPEIIDLNVLPAQRGLGAGRRLLAEAELRASTRSDTVGLRVGLYADYGVAQQMYVRAGFVPDGRGVSVNGQPVPPGAVIRLDDEPVLALTRCVKGRF</sequence>
<dbReference type="PANTHER" id="PTHR43877:SF2">
    <property type="entry name" value="AMINOALKYLPHOSPHONATE N-ACETYLTRANSFERASE-RELATED"/>
    <property type="match status" value="1"/>
</dbReference>
<dbReference type="EMBL" id="VFPE01000006">
    <property type="protein sequence ID" value="TQM20127.1"/>
    <property type="molecule type" value="Genomic_DNA"/>
</dbReference>
<reference evidence="4 5" key="1">
    <citation type="submission" date="2019-06" db="EMBL/GenBank/DDBJ databases">
        <title>Sequencing the genomes of 1000 actinobacteria strains.</title>
        <authorList>
            <person name="Klenk H.-P."/>
        </authorList>
    </citation>
    <scope>NUCLEOTIDE SEQUENCE [LARGE SCALE GENOMIC DNA]</scope>
    <source>
        <strain evidence="4 5">DSM 105492</strain>
    </source>
</reference>
<dbReference type="InterPro" id="IPR050832">
    <property type="entry name" value="Bact_Acetyltransf"/>
</dbReference>
<evidence type="ECO:0000313" key="4">
    <source>
        <dbReference type="EMBL" id="TQM20127.1"/>
    </source>
</evidence>
<dbReference type="GO" id="GO:0016747">
    <property type="term" value="F:acyltransferase activity, transferring groups other than amino-acyl groups"/>
    <property type="evidence" value="ECO:0007669"/>
    <property type="project" value="InterPro"/>
</dbReference>
<name>A0A543EEU9_9MICO</name>
<dbReference type="Gene3D" id="3.40.630.30">
    <property type="match status" value="2"/>
</dbReference>
<dbReference type="PANTHER" id="PTHR43877">
    <property type="entry name" value="AMINOALKYLPHOSPHONATE N-ACETYLTRANSFERASE-RELATED-RELATED"/>
    <property type="match status" value="1"/>
</dbReference>
<keyword evidence="5" id="KW-1185">Reference proteome</keyword>
<feature type="domain" description="N-acetyltransferase" evidence="3">
    <location>
        <begin position="13"/>
        <end position="167"/>
    </location>
</feature>
<evidence type="ECO:0000256" key="1">
    <source>
        <dbReference type="ARBA" id="ARBA00022679"/>
    </source>
</evidence>
<protein>
    <submittedName>
        <fullName evidence="4">RimJ/RimL family protein N-acetyltransferase</fullName>
    </submittedName>
</protein>
<dbReference type="InterPro" id="IPR000182">
    <property type="entry name" value="GNAT_dom"/>
</dbReference>
<dbReference type="PROSITE" id="PS51186">
    <property type="entry name" value="GNAT"/>
    <property type="match status" value="2"/>
</dbReference>
<dbReference type="Pfam" id="PF13302">
    <property type="entry name" value="Acetyltransf_3"/>
    <property type="match status" value="1"/>
</dbReference>
<dbReference type="RefSeq" id="WP_141896101.1">
    <property type="nucleotide sequence ID" value="NZ_BAABLH010000006.1"/>
</dbReference>
<evidence type="ECO:0000313" key="5">
    <source>
        <dbReference type="Proteomes" id="UP000320235"/>
    </source>
</evidence>
<dbReference type="AlphaFoldDB" id="A0A543EEU9"/>
<dbReference type="CDD" id="cd04301">
    <property type="entry name" value="NAT_SF"/>
    <property type="match status" value="1"/>
</dbReference>
<comment type="caution">
    <text evidence="4">The sequence shown here is derived from an EMBL/GenBank/DDBJ whole genome shotgun (WGS) entry which is preliminary data.</text>
</comment>